<evidence type="ECO:0000313" key="3">
    <source>
        <dbReference type="EMBL" id="EJZ82192.1"/>
    </source>
</evidence>
<protein>
    <recommendedName>
        <fullName evidence="2">DUF418 domain-containing protein</fullName>
    </recommendedName>
</protein>
<feature type="transmembrane region" description="Helical" evidence="1">
    <location>
        <begin position="130"/>
        <end position="148"/>
    </location>
</feature>
<evidence type="ECO:0000313" key="4">
    <source>
        <dbReference type="Proteomes" id="UP000006078"/>
    </source>
</evidence>
<dbReference type="OrthoDB" id="4966979at2"/>
<feature type="transmembrane region" description="Helical" evidence="1">
    <location>
        <begin position="64"/>
        <end position="89"/>
    </location>
</feature>
<dbReference type="Proteomes" id="UP000006078">
    <property type="component" value="Unassembled WGS sequence"/>
</dbReference>
<dbReference type="eggNOG" id="COG2311">
    <property type="taxonomic scope" value="Bacteria"/>
</dbReference>
<proteinExistence type="predicted"/>
<keyword evidence="1" id="KW-1133">Transmembrane helix</keyword>
<comment type="caution">
    <text evidence="3">The sequence shown here is derived from an EMBL/GenBank/DDBJ whole genome shotgun (WGS) entry which is preliminary data.</text>
</comment>
<feature type="transmembrane region" description="Helical" evidence="1">
    <location>
        <begin position="256"/>
        <end position="275"/>
    </location>
</feature>
<organism evidence="3 4">
    <name type="scientific">Corynebacterium otitidis ATCC 51513</name>
    <dbReference type="NCBI Taxonomy" id="883169"/>
    <lineage>
        <taxon>Bacteria</taxon>
        <taxon>Bacillati</taxon>
        <taxon>Actinomycetota</taxon>
        <taxon>Actinomycetes</taxon>
        <taxon>Mycobacteriales</taxon>
        <taxon>Corynebacteriaceae</taxon>
        <taxon>Corynebacterium</taxon>
    </lineage>
</organism>
<keyword evidence="4" id="KW-1185">Reference proteome</keyword>
<accession>K0YF83</accession>
<evidence type="ECO:0000256" key="1">
    <source>
        <dbReference type="SAM" id="Phobius"/>
    </source>
</evidence>
<reference evidence="3 4" key="1">
    <citation type="submission" date="2012-08" db="EMBL/GenBank/DDBJ databases">
        <title>The Genome Sequence of Turicella otitidis ATCC 51513.</title>
        <authorList>
            <consortium name="The Broad Institute Genome Sequencing Platform"/>
            <person name="Earl A."/>
            <person name="Ward D."/>
            <person name="Feldgarden M."/>
            <person name="Gevers D."/>
            <person name="Huys G."/>
            <person name="Walker B."/>
            <person name="Young S.K."/>
            <person name="Zeng Q."/>
            <person name="Gargeya S."/>
            <person name="Fitzgerald M."/>
            <person name="Haas B."/>
            <person name="Abouelleil A."/>
            <person name="Alvarado L."/>
            <person name="Arachchi H.M."/>
            <person name="Berlin A.M."/>
            <person name="Chapman S.B."/>
            <person name="Goldberg J."/>
            <person name="Griggs A."/>
            <person name="Gujja S."/>
            <person name="Hansen M."/>
            <person name="Howarth C."/>
            <person name="Imamovic A."/>
            <person name="Larimer J."/>
            <person name="McCowen C."/>
            <person name="Montmayeur A."/>
            <person name="Murphy C."/>
            <person name="Neiman D."/>
            <person name="Pearson M."/>
            <person name="Priest M."/>
            <person name="Roberts A."/>
            <person name="Saif S."/>
            <person name="Shea T."/>
            <person name="Sisk P."/>
            <person name="Sykes S."/>
            <person name="Wortman J."/>
            <person name="Nusbaum C."/>
            <person name="Birren B."/>
        </authorList>
    </citation>
    <scope>NUCLEOTIDE SEQUENCE [LARGE SCALE GENOMIC DNA]</scope>
    <source>
        <strain evidence="3 4">ATCC 51513</strain>
    </source>
</reference>
<dbReference type="AlphaFoldDB" id="K0YF83"/>
<evidence type="ECO:0000259" key="2">
    <source>
        <dbReference type="Pfam" id="PF04235"/>
    </source>
</evidence>
<feature type="domain" description="DUF418" evidence="2">
    <location>
        <begin position="150"/>
        <end position="283"/>
    </location>
</feature>
<sequence>MARFLVLAGMVVAHLCPPVGYTGVLVDGLPSALFAALAGVSMVFLTPGRLVVRGAILIALHWALTPIAGVIDVVLLAMGLSFLAAAVFVRRSTATVAAGAAAAAGLSWVIAALQDAAVPLPAVLGAPYPLFAWLCFQLAGLCAGRLLLNNPRRAARVLAVAAPLAAAGIAARLLVNPDTDPVGLSAHSGGLGDIAVSLAASATVLCACLVAVRGTGGALRPLAAAGAMPLTLYVAHIATAGPLVTSDLSTYEHPVALAATLLGFVAFAAAWRHFFNRGPLEAALAATSRTLAPGPARTQKDKD</sequence>
<feature type="transmembrane region" description="Helical" evidence="1">
    <location>
        <begin position="224"/>
        <end position="244"/>
    </location>
</feature>
<keyword evidence="1" id="KW-0812">Transmembrane</keyword>
<dbReference type="InterPro" id="IPR007349">
    <property type="entry name" value="DUF418"/>
</dbReference>
<feature type="transmembrane region" description="Helical" evidence="1">
    <location>
        <begin position="194"/>
        <end position="212"/>
    </location>
</feature>
<feature type="transmembrane region" description="Helical" evidence="1">
    <location>
        <begin position="155"/>
        <end position="174"/>
    </location>
</feature>
<dbReference type="HOGENOM" id="CLU_036065_0_0_11"/>
<dbReference type="EMBL" id="AHAE01000039">
    <property type="protein sequence ID" value="EJZ82192.1"/>
    <property type="molecule type" value="Genomic_DNA"/>
</dbReference>
<feature type="transmembrane region" description="Helical" evidence="1">
    <location>
        <begin position="32"/>
        <end position="52"/>
    </location>
</feature>
<dbReference type="Pfam" id="PF04235">
    <property type="entry name" value="DUF418"/>
    <property type="match status" value="1"/>
</dbReference>
<name>K0YF83_9CORY</name>
<keyword evidence="1" id="KW-0472">Membrane</keyword>
<gene>
    <name evidence="3" type="ORF">HMPREF9719_00865</name>
</gene>